<sequence>MQSNYLNVFAMRLRLARKAKNLSQERLGILAGIDESSASARMNQYEKGKHTPDFLMASQIAKVLDIPTAYFYIEDDLLAEIIKQSYLLSSEQKAQVLDYMKTLEESSLRPL</sequence>
<organism evidence="2 3">
    <name type="scientific">Acinetobacter baylyi</name>
    <dbReference type="NCBI Taxonomy" id="202950"/>
    <lineage>
        <taxon>Bacteria</taxon>
        <taxon>Pseudomonadati</taxon>
        <taxon>Pseudomonadota</taxon>
        <taxon>Gammaproteobacteria</taxon>
        <taxon>Moraxellales</taxon>
        <taxon>Moraxellaceae</taxon>
        <taxon>Acinetobacter</taxon>
    </lineage>
</organism>
<name>A0ABU0URN6_ACIBI</name>
<accession>A0ABU0URN6</accession>
<feature type="domain" description="HTH cro/C1-type" evidence="1">
    <location>
        <begin position="13"/>
        <end position="71"/>
    </location>
</feature>
<dbReference type="Proteomes" id="UP001233360">
    <property type="component" value="Unassembled WGS sequence"/>
</dbReference>
<dbReference type="InterPro" id="IPR010982">
    <property type="entry name" value="Lambda_DNA-bd_dom_sf"/>
</dbReference>
<dbReference type="Gene3D" id="1.10.260.40">
    <property type="entry name" value="lambda repressor-like DNA-binding domains"/>
    <property type="match status" value="1"/>
</dbReference>
<dbReference type="PROSITE" id="PS50943">
    <property type="entry name" value="HTH_CROC1"/>
    <property type="match status" value="1"/>
</dbReference>
<dbReference type="RefSeq" id="WP_307001255.1">
    <property type="nucleotide sequence ID" value="NZ_JAUTBK010000002.1"/>
</dbReference>
<dbReference type="InterPro" id="IPR001387">
    <property type="entry name" value="Cro/C1-type_HTH"/>
</dbReference>
<proteinExistence type="predicted"/>
<comment type="caution">
    <text evidence="2">The sequence shown here is derived from an EMBL/GenBank/DDBJ whole genome shotgun (WGS) entry which is preliminary data.</text>
</comment>
<dbReference type="SUPFAM" id="SSF47413">
    <property type="entry name" value="lambda repressor-like DNA-binding domains"/>
    <property type="match status" value="1"/>
</dbReference>
<keyword evidence="3" id="KW-1185">Reference proteome</keyword>
<dbReference type="EMBL" id="JAUTBK010000002">
    <property type="protein sequence ID" value="MDQ1207209.1"/>
    <property type="molecule type" value="Genomic_DNA"/>
</dbReference>
<dbReference type="CDD" id="cd00093">
    <property type="entry name" value="HTH_XRE"/>
    <property type="match status" value="1"/>
</dbReference>
<reference evidence="2 3" key="1">
    <citation type="submission" date="2023-07" db="EMBL/GenBank/DDBJ databases">
        <title>Functional and genomic diversity of the sorghum phyllosphere microbiome.</title>
        <authorList>
            <person name="Shade A."/>
        </authorList>
    </citation>
    <scope>NUCLEOTIDE SEQUENCE [LARGE SCALE GENOMIC DNA]</scope>
    <source>
        <strain evidence="2 3">SORGH_AS_0887</strain>
    </source>
</reference>
<protein>
    <submittedName>
        <fullName evidence="2">Transcriptional regulator with XRE-family HTH domain</fullName>
    </submittedName>
</protein>
<evidence type="ECO:0000313" key="2">
    <source>
        <dbReference type="EMBL" id="MDQ1207209.1"/>
    </source>
</evidence>
<gene>
    <name evidence="2" type="ORF">QE380_000132</name>
</gene>
<dbReference type="SMART" id="SM00530">
    <property type="entry name" value="HTH_XRE"/>
    <property type="match status" value="1"/>
</dbReference>
<dbReference type="Pfam" id="PF01381">
    <property type="entry name" value="HTH_3"/>
    <property type="match status" value="1"/>
</dbReference>
<evidence type="ECO:0000313" key="3">
    <source>
        <dbReference type="Proteomes" id="UP001233360"/>
    </source>
</evidence>
<evidence type="ECO:0000259" key="1">
    <source>
        <dbReference type="PROSITE" id="PS50943"/>
    </source>
</evidence>